<dbReference type="InterPro" id="IPR036909">
    <property type="entry name" value="Cyt_c-like_dom_sf"/>
</dbReference>
<keyword evidence="3 4" id="KW-0408">Iron</keyword>
<dbReference type="InterPro" id="IPR009056">
    <property type="entry name" value="Cyt_c-like_dom"/>
</dbReference>
<dbReference type="Gene3D" id="1.10.760.10">
    <property type="entry name" value="Cytochrome c-like domain"/>
    <property type="match status" value="1"/>
</dbReference>
<dbReference type="GO" id="GO:0020037">
    <property type="term" value="F:heme binding"/>
    <property type="evidence" value="ECO:0007669"/>
    <property type="project" value="InterPro"/>
</dbReference>
<evidence type="ECO:0000313" key="9">
    <source>
        <dbReference type="Proteomes" id="UP000012313"/>
    </source>
</evidence>
<evidence type="ECO:0000256" key="2">
    <source>
        <dbReference type="ARBA" id="ARBA00022723"/>
    </source>
</evidence>
<dbReference type="OrthoDB" id="340343at2"/>
<dbReference type="GO" id="GO:0046872">
    <property type="term" value="F:metal ion binding"/>
    <property type="evidence" value="ECO:0007669"/>
    <property type="project" value="UniProtKB-KW"/>
</dbReference>
<accession>N1WGA8</accession>
<dbReference type="AlphaFoldDB" id="N1WGA8"/>
<evidence type="ECO:0000256" key="5">
    <source>
        <dbReference type="SAM" id="MobiDB-lite"/>
    </source>
</evidence>
<dbReference type="Proteomes" id="UP000012313">
    <property type="component" value="Unassembled WGS sequence"/>
</dbReference>
<organism evidence="8 9">
    <name type="scientific">Leptospira weilii serovar Ranarum str. ICFT</name>
    <dbReference type="NCBI Taxonomy" id="1218598"/>
    <lineage>
        <taxon>Bacteria</taxon>
        <taxon>Pseudomonadati</taxon>
        <taxon>Spirochaetota</taxon>
        <taxon>Spirochaetia</taxon>
        <taxon>Leptospirales</taxon>
        <taxon>Leptospiraceae</taxon>
        <taxon>Leptospira</taxon>
    </lineage>
</organism>
<feature type="region of interest" description="Disordered" evidence="5">
    <location>
        <begin position="28"/>
        <end position="57"/>
    </location>
</feature>
<evidence type="ECO:0000259" key="7">
    <source>
        <dbReference type="PROSITE" id="PS51007"/>
    </source>
</evidence>
<evidence type="ECO:0000256" key="3">
    <source>
        <dbReference type="ARBA" id="ARBA00023004"/>
    </source>
</evidence>
<gene>
    <name evidence="8" type="ORF">LEP1GSC060_3538</name>
</gene>
<evidence type="ECO:0000256" key="1">
    <source>
        <dbReference type="ARBA" id="ARBA00022617"/>
    </source>
</evidence>
<name>N1WGA8_9LEPT</name>
<evidence type="ECO:0000256" key="4">
    <source>
        <dbReference type="PROSITE-ProRule" id="PRU00433"/>
    </source>
</evidence>
<feature type="signal peptide" evidence="6">
    <location>
        <begin position="1"/>
        <end position="23"/>
    </location>
</feature>
<keyword evidence="6" id="KW-0732">Signal</keyword>
<dbReference type="EMBL" id="AOHC02000028">
    <property type="protein sequence ID" value="EMY77960.1"/>
    <property type="molecule type" value="Genomic_DNA"/>
</dbReference>
<sequence>MNSKNMILSIVIALTSLVLFLNCGDKSDKPTETSASGNQPTETTSAPVATETASTLSPELQKGQEIFNQNCASCHGEKGSGDGAAAESLNPKPRNYKAPASQWKNGNTEAGILKTLNNGIPKSPMVAYKFLGDENLKLLAKYVVHLSKN</sequence>
<comment type="caution">
    <text evidence="8">The sequence shown here is derived from an EMBL/GenBank/DDBJ whole genome shotgun (WGS) entry which is preliminary data.</text>
</comment>
<reference evidence="8" key="1">
    <citation type="submission" date="2013-03" db="EMBL/GenBank/DDBJ databases">
        <authorList>
            <person name="Harkins D.M."/>
            <person name="Durkin A.S."/>
            <person name="Brinkac L.M."/>
            <person name="Haft D.H."/>
            <person name="Selengut J.D."/>
            <person name="Sanka R."/>
            <person name="DePew J."/>
            <person name="Purushe J."/>
            <person name="Hartskeerl R.A."/>
            <person name="Ahmed A."/>
            <person name="van der Linden H."/>
            <person name="Goris M.G.A."/>
            <person name="Vinetz J.M."/>
            <person name="Sutton G.G."/>
            <person name="Nierman W.C."/>
            <person name="Fouts D.E."/>
        </authorList>
    </citation>
    <scope>NUCLEOTIDE SEQUENCE [LARGE SCALE GENOMIC DNA]</scope>
    <source>
        <strain evidence="8">ICFT</strain>
    </source>
</reference>
<dbReference type="GO" id="GO:0009055">
    <property type="term" value="F:electron transfer activity"/>
    <property type="evidence" value="ECO:0007669"/>
    <property type="project" value="InterPro"/>
</dbReference>
<keyword evidence="1 4" id="KW-0349">Heme</keyword>
<protein>
    <submittedName>
        <fullName evidence="8">Cytochrome C</fullName>
    </submittedName>
</protein>
<evidence type="ECO:0000256" key="6">
    <source>
        <dbReference type="SAM" id="SignalP"/>
    </source>
</evidence>
<keyword evidence="9" id="KW-1185">Reference proteome</keyword>
<feature type="chain" id="PRO_5004113764" evidence="6">
    <location>
        <begin position="24"/>
        <end position="149"/>
    </location>
</feature>
<dbReference type="STRING" id="1218598.LEP1GSC060_3538"/>
<dbReference type="PROSITE" id="PS51007">
    <property type="entry name" value="CYTC"/>
    <property type="match status" value="1"/>
</dbReference>
<dbReference type="SUPFAM" id="SSF46626">
    <property type="entry name" value="Cytochrome c"/>
    <property type="match status" value="1"/>
</dbReference>
<feature type="domain" description="Cytochrome c" evidence="7">
    <location>
        <begin position="58"/>
        <end position="147"/>
    </location>
</feature>
<keyword evidence="2 4" id="KW-0479">Metal-binding</keyword>
<proteinExistence type="predicted"/>
<evidence type="ECO:0000313" key="8">
    <source>
        <dbReference type="EMBL" id="EMY77960.1"/>
    </source>
</evidence>
<feature type="region of interest" description="Disordered" evidence="5">
    <location>
        <begin position="77"/>
        <end position="103"/>
    </location>
</feature>
<dbReference type="RefSeq" id="WP_003001536.1">
    <property type="nucleotide sequence ID" value="NZ_AOHC02000028.1"/>
</dbReference>
<feature type="compositionally biased region" description="Polar residues" evidence="5">
    <location>
        <begin position="32"/>
        <end position="57"/>
    </location>
</feature>
<dbReference type="Pfam" id="PF00034">
    <property type="entry name" value="Cytochrom_C"/>
    <property type="match status" value="1"/>
</dbReference>